<sequence length="138" mass="15925">MCTRFRLLSSFWQTMLYVLDIRIPPEGLRFFPVLGVFLSPGQDGHTQRVGQLNPAWSHLPELANGENCLSTNNFIHHLHRLFFKRQNSMVEALYNDFDDSTDFCHFSIYKLCSSQNKLKNGAKRVSGQKKCNHFTANS</sequence>
<evidence type="ECO:0000313" key="2">
    <source>
        <dbReference type="WBParaSite" id="nRc.2.0.1.t28645-RA"/>
    </source>
</evidence>
<evidence type="ECO:0000313" key="1">
    <source>
        <dbReference type="Proteomes" id="UP000887565"/>
    </source>
</evidence>
<proteinExistence type="predicted"/>
<reference evidence="2" key="1">
    <citation type="submission" date="2022-11" db="UniProtKB">
        <authorList>
            <consortium name="WormBaseParasite"/>
        </authorList>
    </citation>
    <scope>IDENTIFICATION</scope>
</reference>
<organism evidence="1 2">
    <name type="scientific">Romanomermis culicivorax</name>
    <name type="common">Nematode worm</name>
    <dbReference type="NCBI Taxonomy" id="13658"/>
    <lineage>
        <taxon>Eukaryota</taxon>
        <taxon>Metazoa</taxon>
        <taxon>Ecdysozoa</taxon>
        <taxon>Nematoda</taxon>
        <taxon>Enoplea</taxon>
        <taxon>Dorylaimia</taxon>
        <taxon>Mermithida</taxon>
        <taxon>Mermithoidea</taxon>
        <taxon>Mermithidae</taxon>
        <taxon>Romanomermis</taxon>
    </lineage>
</organism>
<keyword evidence="1" id="KW-1185">Reference proteome</keyword>
<name>A0A915JQV2_ROMCU</name>
<dbReference type="WBParaSite" id="nRc.2.0.1.t28645-RA">
    <property type="protein sequence ID" value="nRc.2.0.1.t28645-RA"/>
    <property type="gene ID" value="nRc.2.0.1.g28645"/>
</dbReference>
<dbReference type="Proteomes" id="UP000887565">
    <property type="component" value="Unplaced"/>
</dbReference>
<dbReference type="AlphaFoldDB" id="A0A915JQV2"/>
<accession>A0A915JQV2</accession>
<protein>
    <submittedName>
        <fullName evidence="2">Uncharacterized protein</fullName>
    </submittedName>
</protein>